<evidence type="ECO:0000259" key="3">
    <source>
        <dbReference type="Pfam" id="PF13649"/>
    </source>
</evidence>
<dbReference type="InterPro" id="IPR029063">
    <property type="entry name" value="SAM-dependent_MTases_sf"/>
</dbReference>
<keyword evidence="1" id="KW-0489">Methyltransferase</keyword>
<protein>
    <recommendedName>
        <fullName evidence="3">Methyltransferase domain-containing protein</fullName>
    </recommendedName>
</protein>
<proteinExistence type="predicted"/>
<dbReference type="EMBL" id="MAAO01000006">
    <property type="protein sequence ID" value="OUR97165.1"/>
    <property type="molecule type" value="Genomic_DNA"/>
</dbReference>
<dbReference type="CDD" id="cd02440">
    <property type="entry name" value="AdoMet_MTases"/>
    <property type="match status" value="1"/>
</dbReference>
<dbReference type="Proteomes" id="UP000196531">
    <property type="component" value="Unassembled WGS sequence"/>
</dbReference>
<evidence type="ECO:0000313" key="5">
    <source>
        <dbReference type="Proteomes" id="UP000196531"/>
    </source>
</evidence>
<evidence type="ECO:0000256" key="2">
    <source>
        <dbReference type="ARBA" id="ARBA00022679"/>
    </source>
</evidence>
<gene>
    <name evidence="4" type="ORF">A9Q84_12625</name>
</gene>
<dbReference type="PANTHER" id="PTHR43861:SF1">
    <property type="entry name" value="TRANS-ACONITATE 2-METHYLTRANSFERASE"/>
    <property type="match status" value="1"/>
</dbReference>
<evidence type="ECO:0000256" key="1">
    <source>
        <dbReference type="ARBA" id="ARBA00022603"/>
    </source>
</evidence>
<dbReference type="Gene3D" id="3.40.50.150">
    <property type="entry name" value="Vaccinia Virus protein VP39"/>
    <property type="match status" value="1"/>
</dbReference>
<reference evidence="5" key="1">
    <citation type="journal article" date="2017" name="Proc. Natl. Acad. Sci. U.S.A.">
        <title>Simulation of Deepwater Horizon oil plume reveals substrate specialization within a complex community of hydrocarbon-degraders.</title>
        <authorList>
            <person name="Hu P."/>
            <person name="Dubinsky E.A."/>
            <person name="Probst A.J."/>
            <person name="Wang J."/>
            <person name="Sieber C.M.K."/>
            <person name="Tom L.M."/>
            <person name="Gardinali P."/>
            <person name="Banfield J.F."/>
            <person name="Atlas R.M."/>
            <person name="Andersen G.L."/>
        </authorList>
    </citation>
    <scope>NUCLEOTIDE SEQUENCE [LARGE SCALE GENOMIC DNA]</scope>
</reference>
<name>A0A1Y5F8T1_9BACT</name>
<dbReference type="GO" id="GO:0032259">
    <property type="term" value="P:methylation"/>
    <property type="evidence" value="ECO:0007669"/>
    <property type="project" value="UniProtKB-KW"/>
</dbReference>
<accession>A0A1Y5F8T1</accession>
<dbReference type="AlphaFoldDB" id="A0A1Y5F8T1"/>
<keyword evidence="2" id="KW-0808">Transferase</keyword>
<feature type="domain" description="Methyltransferase" evidence="3">
    <location>
        <begin position="43"/>
        <end position="131"/>
    </location>
</feature>
<dbReference type="InterPro" id="IPR041698">
    <property type="entry name" value="Methyltransf_25"/>
</dbReference>
<sequence length="221" mass="25196">MNLYEKAFSKEISDTYRYIPNSSLLSFAKFTLDKFTNASHKDVLEIGCGAGHIFDHIETRLASAGLDLSSSAIDFASANSSAEFICGDFLKLENHRKWDFIFDSHLIHCLIGQKCFEQYLSTAQDLLRSGGILSIELMTRAKRPAFDEGYSFNEFDNCLYRGETPIRSIFDARNIEEMILNSGLKIVYLRVDETLKFIPNPNRSDSYPSDPDRMRIVCLKE</sequence>
<evidence type="ECO:0000313" key="4">
    <source>
        <dbReference type="EMBL" id="OUR97165.1"/>
    </source>
</evidence>
<comment type="caution">
    <text evidence="4">The sequence shown here is derived from an EMBL/GenBank/DDBJ whole genome shotgun (WGS) entry which is preliminary data.</text>
</comment>
<dbReference type="Pfam" id="PF13649">
    <property type="entry name" value="Methyltransf_25"/>
    <property type="match status" value="1"/>
</dbReference>
<organism evidence="4 5">
    <name type="scientific">Halobacteriovorax marinus</name>
    <dbReference type="NCBI Taxonomy" id="97084"/>
    <lineage>
        <taxon>Bacteria</taxon>
        <taxon>Pseudomonadati</taxon>
        <taxon>Bdellovibrionota</taxon>
        <taxon>Bacteriovoracia</taxon>
        <taxon>Bacteriovoracales</taxon>
        <taxon>Halobacteriovoraceae</taxon>
        <taxon>Halobacteriovorax</taxon>
    </lineage>
</organism>
<dbReference type="GO" id="GO:0008168">
    <property type="term" value="F:methyltransferase activity"/>
    <property type="evidence" value="ECO:0007669"/>
    <property type="project" value="UniProtKB-KW"/>
</dbReference>
<dbReference type="PANTHER" id="PTHR43861">
    <property type="entry name" value="TRANS-ACONITATE 2-METHYLTRANSFERASE-RELATED"/>
    <property type="match status" value="1"/>
</dbReference>
<dbReference type="SUPFAM" id="SSF53335">
    <property type="entry name" value="S-adenosyl-L-methionine-dependent methyltransferases"/>
    <property type="match status" value="1"/>
</dbReference>